<proteinExistence type="predicted"/>
<dbReference type="KEGG" id="saqu:EJC51_14700"/>
<evidence type="ECO:0000313" key="3">
    <source>
        <dbReference type="EMBL" id="AZP17258.1"/>
    </source>
</evidence>
<feature type="transmembrane region" description="Helical" evidence="2">
    <location>
        <begin position="6"/>
        <end position="33"/>
    </location>
</feature>
<evidence type="ECO:0000256" key="2">
    <source>
        <dbReference type="SAM" id="Phobius"/>
    </source>
</evidence>
<evidence type="ECO:0000313" key="4">
    <source>
        <dbReference type="Proteomes" id="UP000280197"/>
    </source>
</evidence>
<evidence type="ECO:0000256" key="1">
    <source>
        <dbReference type="SAM" id="MobiDB-lite"/>
    </source>
</evidence>
<gene>
    <name evidence="3" type="ORF">EJC51_14700</name>
</gene>
<protein>
    <submittedName>
        <fullName evidence="3">Uncharacterized protein</fullName>
    </submittedName>
</protein>
<keyword evidence="2" id="KW-1133">Transmembrane helix</keyword>
<dbReference type="AlphaFoldDB" id="A0A3Q9BY83"/>
<organism evidence="3 4">
    <name type="scientific">Streptomyces aquilus</name>
    <dbReference type="NCBI Taxonomy" id="2548456"/>
    <lineage>
        <taxon>Bacteria</taxon>
        <taxon>Bacillati</taxon>
        <taxon>Actinomycetota</taxon>
        <taxon>Actinomycetes</taxon>
        <taxon>Kitasatosporales</taxon>
        <taxon>Streptomycetaceae</taxon>
        <taxon>Streptomyces</taxon>
    </lineage>
</organism>
<name>A0A3Q9BY83_9ACTN</name>
<keyword evidence="2" id="KW-0472">Membrane</keyword>
<dbReference type="Proteomes" id="UP000280197">
    <property type="component" value="Chromosome"/>
</dbReference>
<keyword evidence="2" id="KW-0812">Transmembrane</keyword>
<reference evidence="3 4" key="1">
    <citation type="submission" date="2018-12" db="EMBL/GenBank/DDBJ databases">
        <authorList>
            <person name="Li K."/>
        </authorList>
    </citation>
    <scope>NUCLEOTIDE SEQUENCE [LARGE SCALE GENOMIC DNA]</scope>
    <source>
        <strain evidence="4">CR22</strain>
    </source>
</reference>
<feature type="compositionally biased region" description="Basic and acidic residues" evidence="1">
    <location>
        <begin position="81"/>
        <end position="95"/>
    </location>
</feature>
<accession>A0A3Q9BY83</accession>
<keyword evidence="4" id="KW-1185">Reference proteome</keyword>
<feature type="region of interest" description="Disordered" evidence="1">
    <location>
        <begin position="41"/>
        <end position="95"/>
    </location>
</feature>
<feature type="compositionally biased region" description="Gly residues" evidence="1">
    <location>
        <begin position="46"/>
        <end position="56"/>
    </location>
</feature>
<dbReference type="EMBL" id="CP034463">
    <property type="protein sequence ID" value="AZP17258.1"/>
    <property type="molecule type" value="Genomic_DNA"/>
</dbReference>
<dbReference type="RefSeq" id="WP_126271490.1">
    <property type="nucleotide sequence ID" value="NZ_CP034463.1"/>
</dbReference>
<sequence>MGTIVMAGTAVLVVLGFGNHLYWLAAVAVLFLYMQYGRGTSATPSKGGGSSSGGGMMPSDYRSYRDRRDKQAKWERRYRRERPFESRRQEREKSK</sequence>
<feature type="compositionally biased region" description="Basic and acidic residues" evidence="1">
    <location>
        <begin position="62"/>
        <end position="75"/>
    </location>
</feature>